<feature type="region of interest" description="Disordered" evidence="1">
    <location>
        <begin position="349"/>
        <end position="372"/>
    </location>
</feature>
<dbReference type="GO" id="GO:0000172">
    <property type="term" value="C:ribonuclease MRP complex"/>
    <property type="evidence" value="ECO:0007669"/>
    <property type="project" value="TreeGrafter"/>
</dbReference>
<name>A0A1V6ZA23_PENNA</name>
<evidence type="ECO:0000313" key="2">
    <source>
        <dbReference type="EMBL" id="OQE96510.1"/>
    </source>
</evidence>
<reference evidence="3" key="1">
    <citation type="journal article" date="2017" name="Nat. Microbiol.">
        <title>Global analysis of biosynthetic gene clusters reveals vast potential of secondary metabolite production in Penicillium species.</title>
        <authorList>
            <person name="Nielsen J.C."/>
            <person name="Grijseels S."/>
            <person name="Prigent S."/>
            <person name="Ji B."/>
            <person name="Dainat J."/>
            <person name="Nielsen K.F."/>
            <person name="Frisvad J.C."/>
            <person name="Workman M."/>
            <person name="Nielsen J."/>
        </authorList>
    </citation>
    <scope>NUCLEOTIDE SEQUENCE [LARGE SCALE GENOMIC DNA]</scope>
    <source>
        <strain evidence="3">IBT 13039</strain>
    </source>
</reference>
<dbReference type="AlphaFoldDB" id="A0A1V6ZA23"/>
<evidence type="ECO:0000313" key="3">
    <source>
        <dbReference type="Proteomes" id="UP000191691"/>
    </source>
</evidence>
<dbReference type="EMBL" id="MOOB01000001">
    <property type="protein sequence ID" value="OQE96510.1"/>
    <property type="molecule type" value="Genomic_DNA"/>
</dbReference>
<feature type="compositionally biased region" description="Basic and acidic residues" evidence="1">
    <location>
        <begin position="350"/>
        <end position="362"/>
    </location>
</feature>
<accession>A0A1V6ZA23</accession>
<dbReference type="InterPro" id="IPR013893">
    <property type="entry name" value="RNase_P_Rpp40"/>
</dbReference>
<dbReference type="Pfam" id="PF08584">
    <property type="entry name" value="Ribonuc_P_40"/>
    <property type="match status" value="1"/>
</dbReference>
<dbReference type="GO" id="GO:0004526">
    <property type="term" value="F:ribonuclease P activity"/>
    <property type="evidence" value="ECO:0007669"/>
    <property type="project" value="TreeGrafter"/>
</dbReference>
<dbReference type="STRING" id="60175.A0A1V6ZA23"/>
<sequence length="387" mass="43547">MFEEVDDASRREKCFTTIAQLPAFIDPKQIPGKRLPFSTIQNHGFVHSVEVILPKEFYSQIKPSLESKLEKPRYARVFMAPSALLEHDFFNTYIKSGNILMISEGRSGSDNVFTLQDGVLRMELGKEIYERTGLTGKPCRSGGRKHAKERFLVELNLRLPSMLHGKKGFERIVWAFTNVLTQSMAWLFHDLESNPGQDEGTKPINKVQPQLITCEPQEIDHEQIVTPPFFNEKGKVLEKMSEGDLQEYCGSLSEWLAMVQMASPRLSGEDDVDPYLSRYAVPDADGSQACDLMSLKWHGLISSRWIMQLFLNLLQSKASNLSWFALAVATLGKEAVEGRDGFTVMVLSREPSEPKEAEESQDIKGTSGSDGRMTLCWELMGASVTEP</sequence>
<proteinExistence type="predicted"/>
<gene>
    <name evidence="2" type="ORF">PENNAL_c0001G05394</name>
</gene>
<dbReference type="GO" id="GO:0001682">
    <property type="term" value="P:tRNA 5'-leader removal"/>
    <property type="evidence" value="ECO:0007669"/>
    <property type="project" value="InterPro"/>
</dbReference>
<organism evidence="2 3">
    <name type="scientific">Penicillium nalgiovense</name>
    <dbReference type="NCBI Taxonomy" id="60175"/>
    <lineage>
        <taxon>Eukaryota</taxon>
        <taxon>Fungi</taxon>
        <taxon>Dikarya</taxon>
        <taxon>Ascomycota</taxon>
        <taxon>Pezizomycotina</taxon>
        <taxon>Eurotiomycetes</taxon>
        <taxon>Eurotiomycetidae</taxon>
        <taxon>Eurotiales</taxon>
        <taxon>Aspergillaceae</taxon>
        <taxon>Penicillium</taxon>
    </lineage>
</organism>
<dbReference type="PANTHER" id="PTHR15396">
    <property type="entry name" value="RIBONUCLEASE P PROTEIN SUBUNIT P40"/>
    <property type="match status" value="1"/>
</dbReference>
<protein>
    <submittedName>
        <fullName evidence="2">Uncharacterized protein</fullName>
    </submittedName>
</protein>
<dbReference type="GO" id="GO:0030681">
    <property type="term" value="C:multimeric ribonuclease P complex"/>
    <property type="evidence" value="ECO:0007669"/>
    <property type="project" value="TreeGrafter"/>
</dbReference>
<dbReference type="GO" id="GO:0000447">
    <property type="term" value="P:endonucleolytic cleavage in ITS1 to separate SSU-rRNA from 5.8S rRNA and LSU-rRNA from tricistronic rRNA transcript (SSU-rRNA, 5.8S rRNA, LSU-rRNA)"/>
    <property type="evidence" value="ECO:0007669"/>
    <property type="project" value="TreeGrafter"/>
</dbReference>
<evidence type="ECO:0000256" key="1">
    <source>
        <dbReference type="SAM" id="MobiDB-lite"/>
    </source>
</evidence>
<dbReference type="PANTHER" id="PTHR15396:SF1">
    <property type="entry name" value="RIBONUCLEASE P PROTEIN SUBUNIT P40"/>
    <property type="match status" value="1"/>
</dbReference>
<dbReference type="OMA" id="DVDPYLC"/>
<keyword evidence="3" id="KW-1185">Reference proteome</keyword>
<dbReference type="Proteomes" id="UP000191691">
    <property type="component" value="Unassembled WGS sequence"/>
</dbReference>
<dbReference type="GO" id="GO:0000171">
    <property type="term" value="F:ribonuclease MRP activity"/>
    <property type="evidence" value="ECO:0007669"/>
    <property type="project" value="TreeGrafter"/>
</dbReference>
<comment type="caution">
    <text evidence="2">The sequence shown here is derived from an EMBL/GenBank/DDBJ whole genome shotgun (WGS) entry which is preliminary data.</text>
</comment>